<name>A0A0R1ZNH9_9LACO</name>
<reference evidence="1 2" key="1">
    <citation type="journal article" date="2015" name="Genome Announc.">
        <title>Expanding the biotechnology potential of lactobacilli through comparative genomics of 213 strains and associated genera.</title>
        <authorList>
            <person name="Sun Z."/>
            <person name="Harris H.M."/>
            <person name="McCann A."/>
            <person name="Guo C."/>
            <person name="Argimon S."/>
            <person name="Zhang W."/>
            <person name="Yang X."/>
            <person name="Jeffery I.B."/>
            <person name="Cooney J.C."/>
            <person name="Kagawa T.F."/>
            <person name="Liu W."/>
            <person name="Song Y."/>
            <person name="Salvetti E."/>
            <person name="Wrobel A."/>
            <person name="Rasinkangas P."/>
            <person name="Parkhill J."/>
            <person name="Rea M.C."/>
            <person name="O'Sullivan O."/>
            <person name="Ritari J."/>
            <person name="Douillard F.P."/>
            <person name="Paul Ross R."/>
            <person name="Yang R."/>
            <person name="Briner A.E."/>
            <person name="Felis G.E."/>
            <person name="de Vos W.M."/>
            <person name="Barrangou R."/>
            <person name="Klaenhammer T.R."/>
            <person name="Caufield P.W."/>
            <person name="Cui Y."/>
            <person name="Zhang H."/>
            <person name="O'Toole P.W."/>
        </authorList>
    </citation>
    <scope>NUCLEOTIDE SEQUENCE [LARGE SCALE GENOMIC DNA]</scope>
    <source>
        <strain evidence="1 2">DSM 20505</strain>
    </source>
</reference>
<comment type="caution">
    <text evidence="1">The sequence shown here is derived from an EMBL/GenBank/DDBJ whole genome shotgun (WGS) entry which is preliminary data.</text>
</comment>
<accession>A0A0R1ZNH9</accession>
<gene>
    <name evidence="1" type="ORF">FC18_GL002020</name>
</gene>
<proteinExistence type="predicted"/>
<evidence type="ECO:0008006" key="3">
    <source>
        <dbReference type="Google" id="ProtNLM"/>
    </source>
</evidence>
<dbReference type="PATRIC" id="fig|1291052.5.peg.2081"/>
<protein>
    <recommendedName>
        <fullName evidence="3">DUF2969 domain-containing protein</fullName>
    </recommendedName>
</protein>
<evidence type="ECO:0000313" key="1">
    <source>
        <dbReference type="EMBL" id="KRM56541.1"/>
    </source>
</evidence>
<dbReference type="EMBL" id="AYYO01000003">
    <property type="protein sequence ID" value="KRM56541.1"/>
    <property type="molecule type" value="Genomic_DNA"/>
</dbReference>
<dbReference type="RefSeq" id="WP_054676520.1">
    <property type="nucleotide sequence ID" value="NZ_AYYO01000003.1"/>
</dbReference>
<keyword evidence="2" id="KW-1185">Reference proteome</keyword>
<dbReference type="InterPro" id="IPR021351">
    <property type="entry name" value="DUF2969"/>
</dbReference>
<sequence length="73" mass="7985">MAKERNINITMDSVQRGGKTVSVLLDGKNEIGSIEPAGSKFAAFLIGEDAPQNFKSEDEAVNFLIAGYHLHRH</sequence>
<organism evidence="1 2">
    <name type="scientific">Lacticaseibacillus sharpeae JCM 1186 = DSM 20505</name>
    <dbReference type="NCBI Taxonomy" id="1291052"/>
    <lineage>
        <taxon>Bacteria</taxon>
        <taxon>Bacillati</taxon>
        <taxon>Bacillota</taxon>
        <taxon>Bacilli</taxon>
        <taxon>Lactobacillales</taxon>
        <taxon>Lactobacillaceae</taxon>
        <taxon>Lacticaseibacillus</taxon>
    </lineage>
</organism>
<dbReference type="Pfam" id="PF11184">
    <property type="entry name" value="DUF2969"/>
    <property type="match status" value="1"/>
</dbReference>
<dbReference type="AlphaFoldDB" id="A0A0R1ZNH9"/>
<dbReference type="Proteomes" id="UP000051679">
    <property type="component" value="Unassembled WGS sequence"/>
</dbReference>
<dbReference type="STRING" id="1291052.FC18_GL002020"/>
<dbReference type="OrthoDB" id="2299102at2"/>
<evidence type="ECO:0000313" key="2">
    <source>
        <dbReference type="Proteomes" id="UP000051679"/>
    </source>
</evidence>